<dbReference type="GO" id="GO:0016830">
    <property type="term" value="F:carbon-carbon lyase activity"/>
    <property type="evidence" value="ECO:0007669"/>
    <property type="project" value="InterPro"/>
</dbReference>
<dbReference type="InterPro" id="IPR015421">
    <property type="entry name" value="PyrdxlP-dep_Trfase_major"/>
</dbReference>
<comment type="similarity">
    <text evidence="4">Belongs to the group II decarboxylase family.</text>
</comment>
<dbReference type="SUPFAM" id="SSF53383">
    <property type="entry name" value="PLP-dependent transferases"/>
    <property type="match status" value="1"/>
</dbReference>
<dbReference type="GO" id="GO:0019752">
    <property type="term" value="P:carboxylic acid metabolic process"/>
    <property type="evidence" value="ECO:0007669"/>
    <property type="project" value="InterPro"/>
</dbReference>
<comment type="cofactor">
    <cofactor evidence="1 4">
        <name>pyridoxal 5'-phosphate</name>
        <dbReference type="ChEBI" id="CHEBI:597326"/>
    </cofactor>
</comment>
<sequence>MALSVRNGIGHALRLALKDAYGSDYINNGWKTFLEKGAPVVYVTPALHMDLASYIASEFGIADVVLLPKLEGDMSEIEGRIDHHAFERILDEDVAAGKKPLLVIAVVGSTILGQNDMVSKILEIRKKHRFWLHIVGQL</sequence>
<dbReference type="AlphaFoldDB" id="A0A3P6TD19"/>
<dbReference type="Gene3D" id="3.40.640.10">
    <property type="entry name" value="Type I PLP-dependent aspartate aminotransferase-like (Major domain)"/>
    <property type="match status" value="1"/>
</dbReference>
<keyword evidence="3 4" id="KW-0456">Lyase</keyword>
<gene>
    <name evidence="5" type="ORF">CGOC_LOCUS5530</name>
</gene>
<proteinExistence type="inferred from homology"/>
<evidence type="ECO:0000256" key="1">
    <source>
        <dbReference type="ARBA" id="ARBA00001933"/>
    </source>
</evidence>
<dbReference type="GO" id="GO:0030170">
    <property type="term" value="F:pyridoxal phosphate binding"/>
    <property type="evidence" value="ECO:0007669"/>
    <property type="project" value="InterPro"/>
</dbReference>
<protein>
    <submittedName>
        <fullName evidence="5">Uncharacterized protein</fullName>
    </submittedName>
</protein>
<evidence type="ECO:0000256" key="2">
    <source>
        <dbReference type="ARBA" id="ARBA00022898"/>
    </source>
</evidence>
<name>A0A3P6TD19_CYLGO</name>
<dbReference type="InterPro" id="IPR050477">
    <property type="entry name" value="GrpII_AminoAcid_Decarb"/>
</dbReference>
<dbReference type="EMBL" id="UYRV01016915">
    <property type="protein sequence ID" value="VDK62601.1"/>
    <property type="molecule type" value="Genomic_DNA"/>
</dbReference>
<dbReference type="Pfam" id="PF00282">
    <property type="entry name" value="Pyridoxal_deC"/>
    <property type="match status" value="1"/>
</dbReference>
<reference evidence="5 6" key="1">
    <citation type="submission" date="2018-11" db="EMBL/GenBank/DDBJ databases">
        <authorList>
            <consortium name="Pathogen Informatics"/>
        </authorList>
    </citation>
    <scope>NUCLEOTIDE SEQUENCE [LARGE SCALE GENOMIC DNA]</scope>
</reference>
<evidence type="ECO:0000256" key="3">
    <source>
        <dbReference type="ARBA" id="ARBA00023239"/>
    </source>
</evidence>
<dbReference type="PANTHER" id="PTHR42735">
    <property type="match status" value="1"/>
</dbReference>
<dbReference type="Proteomes" id="UP000271889">
    <property type="component" value="Unassembled WGS sequence"/>
</dbReference>
<dbReference type="InterPro" id="IPR002129">
    <property type="entry name" value="PyrdxlP-dep_de-COase"/>
</dbReference>
<keyword evidence="6" id="KW-1185">Reference proteome</keyword>
<dbReference type="OrthoDB" id="2161780at2759"/>
<evidence type="ECO:0000313" key="6">
    <source>
        <dbReference type="Proteomes" id="UP000271889"/>
    </source>
</evidence>
<dbReference type="InterPro" id="IPR015424">
    <property type="entry name" value="PyrdxlP-dep_Trfase"/>
</dbReference>
<evidence type="ECO:0000313" key="5">
    <source>
        <dbReference type="EMBL" id="VDK62601.1"/>
    </source>
</evidence>
<keyword evidence="2 4" id="KW-0663">Pyridoxal phosphate</keyword>
<organism evidence="5 6">
    <name type="scientific">Cylicostephanus goldi</name>
    <name type="common">Nematode worm</name>
    <dbReference type="NCBI Taxonomy" id="71465"/>
    <lineage>
        <taxon>Eukaryota</taxon>
        <taxon>Metazoa</taxon>
        <taxon>Ecdysozoa</taxon>
        <taxon>Nematoda</taxon>
        <taxon>Chromadorea</taxon>
        <taxon>Rhabditida</taxon>
        <taxon>Rhabditina</taxon>
        <taxon>Rhabditomorpha</taxon>
        <taxon>Strongyloidea</taxon>
        <taxon>Strongylidae</taxon>
        <taxon>Cylicostephanus</taxon>
    </lineage>
</organism>
<evidence type="ECO:0000256" key="4">
    <source>
        <dbReference type="RuleBase" id="RU000382"/>
    </source>
</evidence>
<dbReference type="PANTHER" id="PTHR42735:SF1">
    <property type="entry name" value="PYRIDOXAL-DEPENDENT DECARBOXYLASE DOMAIN-CONTAINING PROTEIN 1-RELATED"/>
    <property type="match status" value="1"/>
</dbReference>
<accession>A0A3P6TD19</accession>